<dbReference type="GO" id="GO:0012505">
    <property type="term" value="C:endomembrane system"/>
    <property type="evidence" value="ECO:0007669"/>
    <property type="project" value="UniProtKB-SubCell"/>
</dbReference>
<organism evidence="9 10">
    <name type="scientific">Oceanicoccus sagamiensis</name>
    <dbReference type="NCBI Taxonomy" id="716816"/>
    <lineage>
        <taxon>Bacteria</taxon>
        <taxon>Pseudomonadati</taxon>
        <taxon>Pseudomonadota</taxon>
        <taxon>Gammaproteobacteria</taxon>
        <taxon>Cellvibrionales</taxon>
        <taxon>Spongiibacteraceae</taxon>
        <taxon>Oceanicoccus</taxon>
    </lineage>
</organism>
<keyword evidence="4" id="KW-0560">Oxidoreductase</keyword>
<dbReference type="RefSeq" id="WP_085760206.1">
    <property type="nucleotide sequence ID" value="NZ_CP019343.1"/>
</dbReference>
<dbReference type="EMBL" id="CP019343">
    <property type="protein sequence ID" value="ARN76003.1"/>
    <property type="molecule type" value="Genomic_DNA"/>
</dbReference>
<keyword evidence="2 7" id="KW-0812">Transmembrane</keyword>
<accession>A0A1X9NQ96</accession>
<dbReference type="PANTHER" id="PTHR21624:SF1">
    <property type="entry name" value="ALKYLGLYCEROL MONOOXYGENASE"/>
    <property type="match status" value="1"/>
</dbReference>
<reference evidence="9 10" key="1">
    <citation type="submission" date="2016-11" db="EMBL/GenBank/DDBJ databases">
        <title>Trade-off between light-utilization and light-protection in marine flavobacteria.</title>
        <authorList>
            <person name="Kumagai Y."/>
        </authorList>
    </citation>
    <scope>NUCLEOTIDE SEQUENCE [LARGE SCALE GENOMIC DNA]</scope>
    <source>
        <strain evidence="9 10">NBRC 107125</strain>
    </source>
</reference>
<dbReference type="InterPro" id="IPR006694">
    <property type="entry name" value="Fatty_acid_hydroxylase"/>
</dbReference>
<dbReference type="GO" id="GO:0006643">
    <property type="term" value="P:membrane lipid metabolic process"/>
    <property type="evidence" value="ECO:0007669"/>
    <property type="project" value="TreeGrafter"/>
</dbReference>
<feature type="transmembrane region" description="Helical" evidence="7">
    <location>
        <begin position="134"/>
        <end position="160"/>
    </location>
</feature>
<proteinExistence type="predicted"/>
<comment type="subcellular location">
    <subcellularLocation>
        <location evidence="1">Endomembrane system</location>
        <topology evidence="1">Multi-pass membrane protein</topology>
    </subcellularLocation>
</comment>
<evidence type="ECO:0000313" key="10">
    <source>
        <dbReference type="Proteomes" id="UP000193450"/>
    </source>
</evidence>
<feature type="transmembrane region" description="Helical" evidence="7">
    <location>
        <begin position="6"/>
        <end position="24"/>
    </location>
</feature>
<dbReference type="GO" id="GO:0016020">
    <property type="term" value="C:membrane"/>
    <property type="evidence" value="ECO:0007669"/>
    <property type="project" value="GOC"/>
</dbReference>
<evidence type="ECO:0000313" key="9">
    <source>
        <dbReference type="EMBL" id="ARN76003.1"/>
    </source>
</evidence>
<dbReference type="OrthoDB" id="9770329at2"/>
<dbReference type="Proteomes" id="UP000193450">
    <property type="component" value="Chromosome"/>
</dbReference>
<dbReference type="PANTHER" id="PTHR21624">
    <property type="entry name" value="STEROL DESATURASE-RELATED PROTEIN"/>
    <property type="match status" value="1"/>
</dbReference>
<evidence type="ECO:0000256" key="1">
    <source>
        <dbReference type="ARBA" id="ARBA00004127"/>
    </source>
</evidence>
<dbReference type="GO" id="GO:0005506">
    <property type="term" value="F:iron ion binding"/>
    <property type="evidence" value="ECO:0007669"/>
    <property type="project" value="InterPro"/>
</dbReference>
<protein>
    <recommendedName>
        <fullName evidence="8">Fatty acid hydroxylase domain-containing protein</fullName>
    </recommendedName>
</protein>
<feature type="transmembrane region" description="Helical" evidence="7">
    <location>
        <begin position="321"/>
        <end position="342"/>
    </location>
</feature>
<feature type="transmembrane region" description="Helical" evidence="7">
    <location>
        <begin position="297"/>
        <end position="314"/>
    </location>
</feature>
<feature type="transmembrane region" description="Helical" evidence="7">
    <location>
        <begin position="75"/>
        <end position="94"/>
    </location>
</feature>
<feature type="transmembrane region" description="Helical" evidence="7">
    <location>
        <begin position="362"/>
        <end position="386"/>
    </location>
</feature>
<dbReference type="KEGG" id="osg:BST96_19030"/>
<feature type="domain" description="Fatty acid hydroxylase" evidence="8">
    <location>
        <begin position="80"/>
        <end position="213"/>
    </location>
</feature>
<sequence length="394" mass="45814">MDYVAYAIPFFLLAIAIELSWDRLKGTQYYRANDTVNSLSLGILSTTSKLVLINIAAMVYLWVQQHFSLSQWQSVSAWHWVFAFVFYDLCYYLFHRISHERKIFWAAHVAHHQSEEYNLSTALRQTSMSFLLSWVFYIPCFLIGMPAELFVSVASINLIYQFWVHTRFIPELGPVEWVLVTPSNHRVHHARNAHYIDRNYGGVFIVWDRLFGTYQREDPEQAVDYGITRGLNSWNPLWANVHVYWSMLQDSWTTALWADKWRVWFGRTAYSPPDIDKGPLHLGQHYNPEVTSGLRNYILAQFALAVVLAVVLIYGSAELPFAAVLGLFVMLLISLISLGWIFEGGYRWFEYLRLLLIPVLAYFIYPALWFAVTIACLLSIVVFYWLSRAKSIAS</sequence>
<evidence type="ECO:0000256" key="3">
    <source>
        <dbReference type="ARBA" id="ARBA00022989"/>
    </source>
</evidence>
<evidence type="ECO:0000256" key="6">
    <source>
        <dbReference type="ARBA" id="ARBA00023136"/>
    </source>
</evidence>
<keyword evidence="10" id="KW-1185">Reference proteome</keyword>
<dbReference type="InterPro" id="IPR051689">
    <property type="entry name" value="Sterol_desaturase/TMEM195"/>
</dbReference>
<evidence type="ECO:0000256" key="2">
    <source>
        <dbReference type="ARBA" id="ARBA00022692"/>
    </source>
</evidence>
<feature type="transmembrane region" description="Helical" evidence="7">
    <location>
        <begin position="36"/>
        <end position="63"/>
    </location>
</feature>
<dbReference type="AlphaFoldDB" id="A0A1X9NQ96"/>
<dbReference type="Pfam" id="PF04116">
    <property type="entry name" value="FA_hydroxylase"/>
    <property type="match status" value="1"/>
</dbReference>
<keyword evidence="6 7" id="KW-0472">Membrane</keyword>
<evidence type="ECO:0000256" key="7">
    <source>
        <dbReference type="SAM" id="Phobius"/>
    </source>
</evidence>
<keyword evidence="3 7" id="KW-1133">Transmembrane helix</keyword>
<name>A0A1X9NQ96_9GAMM</name>
<evidence type="ECO:0000256" key="5">
    <source>
        <dbReference type="ARBA" id="ARBA00023098"/>
    </source>
</evidence>
<evidence type="ECO:0000259" key="8">
    <source>
        <dbReference type="Pfam" id="PF04116"/>
    </source>
</evidence>
<evidence type="ECO:0000256" key="4">
    <source>
        <dbReference type="ARBA" id="ARBA00023002"/>
    </source>
</evidence>
<gene>
    <name evidence="9" type="ORF">BST96_19030</name>
</gene>
<dbReference type="STRING" id="716816.BST96_19030"/>
<keyword evidence="5" id="KW-0443">Lipid metabolism</keyword>
<dbReference type="GO" id="GO:0050479">
    <property type="term" value="F:glyceryl-ether monooxygenase activity"/>
    <property type="evidence" value="ECO:0007669"/>
    <property type="project" value="TreeGrafter"/>
</dbReference>
<dbReference type="GO" id="GO:0008610">
    <property type="term" value="P:lipid biosynthetic process"/>
    <property type="evidence" value="ECO:0007669"/>
    <property type="project" value="InterPro"/>
</dbReference>